<evidence type="ECO:0000259" key="5">
    <source>
        <dbReference type="Pfam" id="PF00091"/>
    </source>
</evidence>
<accession>A0A7J7K1M0</accession>
<feature type="domain" description="Tubulin/FtsZ GTPase" evidence="5">
    <location>
        <begin position="4"/>
        <end position="135"/>
    </location>
</feature>
<evidence type="ECO:0000256" key="4">
    <source>
        <dbReference type="ARBA" id="ARBA00023134"/>
    </source>
</evidence>
<evidence type="ECO:0000313" key="7">
    <source>
        <dbReference type="Proteomes" id="UP000593567"/>
    </source>
</evidence>
<dbReference type="PANTHER" id="PTHR11588">
    <property type="entry name" value="TUBULIN"/>
    <property type="match status" value="1"/>
</dbReference>
<keyword evidence="4" id="KW-0342">GTP-binding</keyword>
<dbReference type="EMBL" id="VXIV02001558">
    <property type="protein sequence ID" value="KAF6031861.1"/>
    <property type="molecule type" value="Genomic_DNA"/>
</dbReference>
<proteinExistence type="inferred from homology"/>
<dbReference type="GO" id="GO:0007017">
    <property type="term" value="P:microtubule-based process"/>
    <property type="evidence" value="ECO:0007669"/>
    <property type="project" value="InterPro"/>
</dbReference>
<evidence type="ECO:0000256" key="1">
    <source>
        <dbReference type="ARBA" id="ARBA00009636"/>
    </source>
</evidence>
<dbReference type="GO" id="GO:0005874">
    <property type="term" value="C:microtubule"/>
    <property type="evidence" value="ECO:0007669"/>
    <property type="project" value="UniProtKB-KW"/>
</dbReference>
<dbReference type="GO" id="GO:0005525">
    <property type="term" value="F:GTP binding"/>
    <property type="evidence" value="ECO:0007669"/>
    <property type="project" value="UniProtKB-KW"/>
</dbReference>
<dbReference type="InterPro" id="IPR003008">
    <property type="entry name" value="Tubulin_FtsZ_GTPase"/>
</dbReference>
<dbReference type="OrthoDB" id="10250004at2759"/>
<evidence type="ECO:0000256" key="3">
    <source>
        <dbReference type="ARBA" id="ARBA00022741"/>
    </source>
</evidence>
<sequence length="135" mass="15175">MPFITVQLGQCGNQLGTAFFNSLMNDTFGKDGSSQTSLDQYQKDLLDRFFIRNEAKGGKSSYTPRSVLIDMESKVILQSLATARQCSHWQYSNKQYFSQKAGSGNNWAHGYCVHGKECDAAIDDLIRTQVEDCDR</sequence>
<evidence type="ECO:0000313" key="6">
    <source>
        <dbReference type="EMBL" id="KAF6031861.1"/>
    </source>
</evidence>
<dbReference type="InterPro" id="IPR000217">
    <property type="entry name" value="Tubulin"/>
</dbReference>
<dbReference type="InterPro" id="IPR036525">
    <property type="entry name" value="Tubulin/FtsZ_GTPase_sf"/>
</dbReference>
<evidence type="ECO:0000256" key="2">
    <source>
        <dbReference type="ARBA" id="ARBA00022701"/>
    </source>
</evidence>
<protein>
    <submittedName>
        <fullName evidence="6">TUBD1</fullName>
    </submittedName>
</protein>
<organism evidence="6 7">
    <name type="scientific">Bugula neritina</name>
    <name type="common">Brown bryozoan</name>
    <name type="synonym">Sertularia neritina</name>
    <dbReference type="NCBI Taxonomy" id="10212"/>
    <lineage>
        <taxon>Eukaryota</taxon>
        <taxon>Metazoa</taxon>
        <taxon>Spiralia</taxon>
        <taxon>Lophotrochozoa</taxon>
        <taxon>Bryozoa</taxon>
        <taxon>Gymnolaemata</taxon>
        <taxon>Cheilostomatida</taxon>
        <taxon>Flustrina</taxon>
        <taxon>Buguloidea</taxon>
        <taxon>Bugulidae</taxon>
        <taxon>Bugula</taxon>
    </lineage>
</organism>
<dbReference type="AlphaFoldDB" id="A0A7J7K1M0"/>
<dbReference type="Proteomes" id="UP000593567">
    <property type="component" value="Unassembled WGS sequence"/>
</dbReference>
<dbReference type="PRINTS" id="PR01161">
    <property type="entry name" value="TUBULIN"/>
</dbReference>
<reference evidence="6" key="1">
    <citation type="submission" date="2020-06" db="EMBL/GenBank/DDBJ databases">
        <title>Draft genome of Bugula neritina, a colonial animal packing powerful symbionts and potential medicines.</title>
        <authorList>
            <person name="Rayko M."/>
        </authorList>
    </citation>
    <scope>NUCLEOTIDE SEQUENCE [LARGE SCALE GENOMIC DNA]</scope>
    <source>
        <strain evidence="6">Kwan_BN1</strain>
    </source>
</reference>
<keyword evidence="7" id="KW-1185">Reference proteome</keyword>
<dbReference type="Gene3D" id="3.40.50.1440">
    <property type="entry name" value="Tubulin/FtsZ, GTPase domain"/>
    <property type="match status" value="1"/>
</dbReference>
<keyword evidence="3" id="KW-0547">Nucleotide-binding</keyword>
<dbReference type="SUPFAM" id="SSF52490">
    <property type="entry name" value="Tubulin nucleotide-binding domain-like"/>
    <property type="match status" value="1"/>
</dbReference>
<gene>
    <name evidence="6" type="ORF">EB796_009866</name>
</gene>
<comment type="caution">
    <text evidence="6">The sequence shown here is derived from an EMBL/GenBank/DDBJ whole genome shotgun (WGS) entry which is preliminary data.</text>
</comment>
<keyword evidence="2" id="KW-0493">Microtubule</keyword>
<comment type="similarity">
    <text evidence="1">Belongs to the tubulin family.</text>
</comment>
<dbReference type="Pfam" id="PF00091">
    <property type="entry name" value="Tubulin"/>
    <property type="match status" value="1"/>
</dbReference>
<name>A0A7J7K1M0_BUGNE</name>